<dbReference type="InterPro" id="IPR017441">
    <property type="entry name" value="Protein_kinase_ATP_BS"/>
</dbReference>
<comment type="subunit">
    <text evidence="14">Interacts with MAPT/TAU. Interacts with DLG5 (via coiled-coil domain). Interacts with STK3/MST2 and STK4/MST1 in the presence of DLG5. Interacts with YWHAB, YWHAG, YWHAQ and YWHAZ. Interacts with PKP2 (via N-terminus). Interacts with CDC25C. Interacts with KSR1.</text>
</comment>
<evidence type="ECO:0000259" key="18">
    <source>
        <dbReference type="PROSITE" id="PS50011"/>
    </source>
</evidence>
<dbReference type="GO" id="GO:0005737">
    <property type="term" value="C:cytoplasm"/>
    <property type="evidence" value="ECO:0007669"/>
    <property type="project" value="UniProtKB-SubCell"/>
</dbReference>
<reference evidence="20" key="1">
    <citation type="submission" date="2016-05" db="EMBL/GenBank/DDBJ databases">
        <authorList>
            <person name="Lavstsen T."/>
            <person name="Jespersen J.S."/>
        </authorList>
    </citation>
    <scope>NUCLEOTIDE SEQUENCE</scope>
    <source>
        <tissue evidence="20">Brain</tissue>
    </source>
</reference>
<keyword evidence="7" id="KW-0808">Transferase</keyword>
<dbReference type="SMART" id="SM00220">
    <property type="entry name" value="S_TKc"/>
    <property type="match status" value="1"/>
</dbReference>
<dbReference type="GO" id="GO:0000226">
    <property type="term" value="P:microtubule cytoskeleton organization"/>
    <property type="evidence" value="ECO:0007669"/>
    <property type="project" value="TreeGrafter"/>
</dbReference>
<feature type="domain" description="UBA" evidence="19">
    <location>
        <begin position="324"/>
        <end position="363"/>
    </location>
</feature>
<dbReference type="PROSITE" id="PS50030">
    <property type="entry name" value="UBA"/>
    <property type="match status" value="1"/>
</dbReference>
<feature type="compositionally biased region" description="Low complexity" evidence="17">
    <location>
        <begin position="30"/>
        <end position="40"/>
    </location>
</feature>
<feature type="compositionally biased region" description="Polar residues" evidence="17">
    <location>
        <begin position="627"/>
        <end position="641"/>
    </location>
</feature>
<dbReference type="InterPro" id="IPR049508">
    <property type="entry name" value="MARK1-4_cat"/>
</dbReference>
<feature type="region of interest" description="Disordered" evidence="17">
    <location>
        <begin position="614"/>
        <end position="652"/>
    </location>
</feature>
<keyword evidence="10 16" id="KW-0067">ATP-binding</keyword>
<name>A0A1A7WPR6_9TELE</name>
<dbReference type="PROSITE" id="PS00107">
    <property type="entry name" value="PROTEIN_KINASE_ATP"/>
    <property type="match status" value="1"/>
</dbReference>
<dbReference type="EMBL" id="HADW01006216">
    <property type="protein sequence ID" value="SBP07616.1"/>
    <property type="molecule type" value="Transcribed_RNA"/>
</dbReference>
<evidence type="ECO:0000313" key="20">
    <source>
        <dbReference type="EMBL" id="SBP07616.1"/>
    </source>
</evidence>
<evidence type="ECO:0000256" key="3">
    <source>
        <dbReference type="ARBA" id="ARBA00006234"/>
    </source>
</evidence>
<comment type="similarity">
    <text evidence="3">Belongs to the protein kinase superfamily. CAMK Ser/Thr protein kinase family. SNF1 subfamily.</text>
</comment>
<proteinExistence type="inferred from homology"/>
<dbReference type="Gene3D" id="1.10.510.10">
    <property type="entry name" value="Transferase(Phosphotransferase) domain 1"/>
    <property type="match status" value="1"/>
</dbReference>
<keyword evidence="9 20" id="KW-0418">Kinase</keyword>
<evidence type="ECO:0000256" key="2">
    <source>
        <dbReference type="ARBA" id="ARBA00004496"/>
    </source>
</evidence>
<dbReference type="PANTHER" id="PTHR24346">
    <property type="entry name" value="MAP/MICROTUBULE AFFINITY-REGULATING KINASE"/>
    <property type="match status" value="1"/>
</dbReference>
<comment type="subcellular location">
    <subcellularLocation>
        <location evidence="1">Cell projection</location>
        <location evidence="1">Dendrite</location>
    </subcellularLocation>
    <subcellularLocation>
        <location evidence="2">Cytoplasm</location>
    </subcellularLocation>
</comment>
<gene>
    <name evidence="20" type="primary">MARK3</name>
</gene>
<evidence type="ECO:0000256" key="13">
    <source>
        <dbReference type="ARBA" id="ARBA00054424"/>
    </source>
</evidence>
<dbReference type="CDD" id="cd14072">
    <property type="entry name" value="STKc_MARK"/>
    <property type="match status" value="1"/>
</dbReference>
<dbReference type="GO" id="GO:0005524">
    <property type="term" value="F:ATP binding"/>
    <property type="evidence" value="ECO:0007669"/>
    <property type="project" value="UniProtKB-UniRule"/>
</dbReference>
<keyword evidence="6" id="KW-0723">Serine/threonine-protein kinase</keyword>
<protein>
    <recommendedName>
        <fullName evidence="15">MAP/microtubule affinity-regulating kinase 3</fullName>
        <ecNumber evidence="4">2.7.11.1</ecNumber>
    </recommendedName>
</protein>
<evidence type="ECO:0000256" key="17">
    <source>
        <dbReference type="SAM" id="MobiDB-lite"/>
    </source>
</evidence>
<evidence type="ECO:0000256" key="11">
    <source>
        <dbReference type="ARBA" id="ARBA00047899"/>
    </source>
</evidence>
<evidence type="ECO:0000256" key="9">
    <source>
        <dbReference type="ARBA" id="ARBA00022777"/>
    </source>
</evidence>
<dbReference type="PROSITE" id="PS00108">
    <property type="entry name" value="PROTEIN_KINASE_ST"/>
    <property type="match status" value="1"/>
</dbReference>
<dbReference type="PANTHER" id="PTHR24346:SF98">
    <property type="entry name" value="NON-SPECIFIC SERINE_THREONINE PROTEIN KINASE"/>
    <property type="match status" value="1"/>
</dbReference>
<dbReference type="GO" id="GO:0050321">
    <property type="term" value="F:tau-protein kinase activity"/>
    <property type="evidence" value="ECO:0007669"/>
    <property type="project" value="TreeGrafter"/>
</dbReference>
<feature type="compositionally biased region" description="Polar residues" evidence="17">
    <location>
        <begin position="374"/>
        <end position="403"/>
    </location>
</feature>
<keyword evidence="8 16" id="KW-0547">Nucleotide-binding</keyword>
<dbReference type="FunFam" id="1.10.8.10:FF:000005">
    <property type="entry name" value="Non-specific serine/threonine protein kinase"/>
    <property type="match status" value="1"/>
</dbReference>
<keyword evidence="5" id="KW-0963">Cytoplasm</keyword>
<evidence type="ECO:0000256" key="5">
    <source>
        <dbReference type="ARBA" id="ARBA00022490"/>
    </source>
</evidence>
<evidence type="ECO:0000256" key="10">
    <source>
        <dbReference type="ARBA" id="ARBA00022840"/>
    </source>
</evidence>
<dbReference type="Gene3D" id="3.30.200.20">
    <property type="entry name" value="Phosphorylase Kinase, domain 1"/>
    <property type="match status" value="1"/>
</dbReference>
<evidence type="ECO:0000256" key="15">
    <source>
        <dbReference type="ARBA" id="ARBA00071529"/>
    </source>
</evidence>
<dbReference type="InterPro" id="IPR008271">
    <property type="entry name" value="Ser/Thr_kinase_AS"/>
</dbReference>
<dbReference type="InterPro" id="IPR011009">
    <property type="entry name" value="Kinase-like_dom_sf"/>
</dbReference>
<evidence type="ECO:0000256" key="12">
    <source>
        <dbReference type="ARBA" id="ARBA00048679"/>
    </source>
</evidence>
<dbReference type="FunFam" id="3.30.200.20:FF:000003">
    <property type="entry name" value="Non-specific serine/threonine protein kinase"/>
    <property type="match status" value="1"/>
</dbReference>
<reference evidence="20" key="2">
    <citation type="submission" date="2016-06" db="EMBL/GenBank/DDBJ databases">
        <title>The genome of a short-lived fish provides insights into sex chromosome evolution and the genetic control of aging.</title>
        <authorList>
            <person name="Reichwald K."/>
            <person name="Felder M."/>
            <person name="Petzold A."/>
            <person name="Koch P."/>
            <person name="Groth M."/>
            <person name="Platzer M."/>
        </authorList>
    </citation>
    <scope>NUCLEOTIDE SEQUENCE</scope>
    <source>
        <tissue evidence="20">Brain</tissue>
    </source>
</reference>
<organism evidence="20">
    <name type="scientific">Iconisemion striatum</name>
    <dbReference type="NCBI Taxonomy" id="60296"/>
    <lineage>
        <taxon>Eukaryota</taxon>
        <taxon>Metazoa</taxon>
        <taxon>Chordata</taxon>
        <taxon>Craniata</taxon>
        <taxon>Vertebrata</taxon>
        <taxon>Euteleostomi</taxon>
        <taxon>Actinopterygii</taxon>
        <taxon>Neopterygii</taxon>
        <taxon>Teleostei</taxon>
        <taxon>Neoteleostei</taxon>
        <taxon>Acanthomorphata</taxon>
        <taxon>Ovalentaria</taxon>
        <taxon>Atherinomorphae</taxon>
        <taxon>Cyprinodontiformes</taxon>
        <taxon>Nothobranchiidae</taxon>
        <taxon>Iconisemion</taxon>
    </lineage>
</organism>
<feature type="binding site" evidence="16">
    <location>
        <position position="83"/>
    </location>
    <ligand>
        <name>ATP</name>
        <dbReference type="ChEBI" id="CHEBI:30616"/>
    </ligand>
</feature>
<dbReference type="Gene3D" id="1.10.8.10">
    <property type="entry name" value="DNA helicase RuvA subunit, C-terminal domain"/>
    <property type="match status" value="1"/>
</dbReference>
<dbReference type="Pfam" id="PF00069">
    <property type="entry name" value="Pkinase"/>
    <property type="match status" value="1"/>
</dbReference>
<evidence type="ECO:0000256" key="16">
    <source>
        <dbReference type="PROSITE-ProRule" id="PRU10141"/>
    </source>
</evidence>
<comment type="catalytic activity">
    <reaction evidence="12">
        <text>L-seryl-[protein] + ATP = O-phospho-L-seryl-[protein] + ADP + H(+)</text>
        <dbReference type="Rhea" id="RHEA:17989"/>
        <dbReference type="Rhea" id="RHEA-COMP:9863"/>
        <dbReference type="Rhea" id="RHEA-COMP:11604"/>
        <dbReference type="ChEBI" id="CHEBI:15378"/>
        <dbReference type="ChEBI" id="CHEBI:29999"/>
        <dbReference type="ChEBI" id="CHEBI:30616"/>
        <dbReference type="ChEBI" id="CHEBI:83421"/>
        <dbReference type="ChEBI" id="CHEBI:456216"/>
        <dbReference type="EC" id="2.7.11.1"/>
    </reaction>
</comment>
<evidence type="ECO:0000256" key="4">
    <source>
        <dbReference type="ARBA" id="ARBA00012513"/>
    </source>
</evidence>
<evidence type="ECO:0000256" key="1">
    <source>
        <dbReference type="ARBA" id="ARBA00004279"/>
    </source>
</evidence>
<sequence length="652" mass="72617">MTTKTPLPTVNEKLTESHTSSHTNGRQELSTRSSRTGMRSRSSDEPQPPHVGNYRLLKTIGKGNFAKVKLARHILTGREVAIKIIDKTQLNPNSLQKLFREVRIMKILNHPNIVKLFEVIETERTLYLVMEYASGGEVFDYLVAHGRMKEKEARAKFRQIVSAVQYCHQKHIVHRDLKAENLLLDADMNIKIADFGFSNEFTLANKLDTFCGSPPYAAPELFQGKKYNGPEVDVWSLGVILYTLVSGSLPFDGQNLKELRERVLRGKYRIPFYMSTDCENLLKRFLVLNPAKRGTLEQIMKDRWINSGFEEDELKPYTEPELDITDQKRIDVMVGMGYNLEKIQDSLAKMKYDEITATYLLLGREASELEPSDPASSSKPRPSSELNGQSPSHLKVQRSASSNHKQRRYSEQVSQNVPPGMAHPKRSQTTTAETSVKEEGGVQLRKPSTPGSRGAPPSSPLLGNANNPNKADIPDRRKGAATGPSINTASAGMTRRNTYVCSDRNNTDRLSVIPNGKENSSVAVSPSSQRNPVASTHSVTNTTTPDRLRFPRGTASRSTFHGDQLRDRRTATYNGPPASPTLSHDATPLSQTRSRGTSNLFSKLTSKLTRRVSIDPTKRQMAKTGPANPSTQGGKTLNSQAEDIESCRKMKI</sequence>
<dbReference type="EC" id="2.7.11.1" evidence="4"/>
<comment type="catalytic activity">
    <reaction evidence="11">
        <text>L-threonyl-[protein] + ATP = O-phospho-L-threonyl-[protein] + ADP + H(+)</text>
        <dbReference type="Rhea" id="RHEA:46608"/>
        <dbReference type="Rhea" id="RHEA-COMP:11060"/>
        <dbReference type="Rhea" id="RHEA-COMP:11605"/>
        <dbReference type="ChEBI" id="CHEBI:15378"/>
        <dbReference type="ChEBI" id="CHEBI:30013"/>
        <dbReference type="ChEBI" id="CHEBI:30616"/>
        <dbReference type="ChEBI" id="CHEBI:61977"/>
        <dbReference type="ChEBI" id="CHEBI:456216"/>
        <dbReference type="EC" id="2.7.11.1"/>
    </reaction>
</comment>
<evidence type="ECO:0000256" key="8">
    <source>
        <dbReference type="ARBA" id="ARBA00022741"/>
    </source>
</evidence>
<feature type="compositionally biased region" description="Polar residues" evidence="17">
    <location>
        <begin position="17"/>
        <end position="28"/>
    </location>
</feature>
<dbReference type="SUPFAM" id="SSF56112">
    <property type="entry name" value="Protein kinase-like (PK-like)"/>
    <property type="match status" value="1"/>
</dbReference>
<evidence type="ECO:0000256" key="7">
    <source>
        <dbReference type="ARBA" id="ARBA00022679"/>
    </source>
</evidence>
<dbReference type="GO" id="GO:0030425">
    <property type="term" value="C:dendrite"/>
    <property type="evidence" value="ECO:0007669"/>
    <property type="project" value="UniProtKB-SubCell"/>
</dbReference>
<feature type="region of interest" description="Disordered" evidence="17">
    <location>
        <begin position="1"/>
        <end position="52"/>
    </location>
</feature>
<dbReference type="AlphaFoldDB" id="A0A1A7WPR6"/>
<comment type="function">
    <text evidence="13">Serine/threonine-protein kinase. Involved in the specific phosphorylation of microtubule-associated proteins for MAP2 and MAP4. Phosphorylates the microtubule-associated protein MAPT/TAU. Phosphorylates CDC25C on 'Ser-216'. Regulates localization and activity of some histone deacetylases by mediating phosphorylation of HDAC7, promoting subsequent interaction between HDAC7 and 14-3-3 and export from the nucleus. Regulates localization and activity of MITF by mediating its phosphorylation, promoting subsequent interaction between MITF and 14-3-3 and retention in the cytosol. Negatively regulates the Hippo signaling pathway and antagonizes the phosphorylation of LATS1. Cooperates with DLG5 to inhibit the kinase activity of STK3/MST2 toward LATS1. Phosphorylates PKP2 and KSR1.</text>
</comment>
<dbReference type="PROSITE" id="PS50011">
    <property type="entry name" value="PROTEIN_KINASE_DOM"/>
    <property type="match status" value="1"/>
</dbReference>
<dbReference type="InterPro" id="IPR015940">
    <property type="entry name" value="UBA"/>
</dbReference>
<feature type="region of interest" description="Disordered" evidence="17">
    <location>
        <begin position="368"/>
        <end position="598"/>
    </location>
</feature>
<evidence type="ECO:0000259" key="19">
    <source>
        <dbReference type="PROSITE" id="PS50030"/>
    </source>
</evidence>
<evidence type="ECO:0000256" key="6">
    <source>
        <dbReference type="ARBA" id="ARBA00022527"/>
    </source>
</evidence>
<feature type="compositionally biased region" description="Polar residues" evidence="17">
    <location>
        <begin position="484"/>
        <end position="504"/>
    </location>
</feature>
<feature type="compositionally biased region" description="Polar residues" evidence="17">
    <location>
        <begin position="517"/>
        <end position="545"/>
    </location>
</feature>
<accession>A0A1A7WPR6</accession>
<dbReference type="InterPro" id="IPR000719">
    <property type="entry name" value="Prot_kinase_dom"/>
</dbReference>
<dbReference type="FunFam" id="1.10.510.10:FF:001032">
    <property type="entry name" value="KP78b, isoform A"/>
    <property type="match status" value="1"/>
</dbReference>
<feature type="domain" description="Protein kinase" evidence="18">
    <location>
        <begin position="54"/>
        <end position="305"/>
    </location>
</feature>
<dbReference type="GO" id="GO:0005886">
    <property type="term" value="C:plasma membrane"/>
    <property type="evidence" value="ECO:0007669"/>
    <property type="project" value="TreeGrafter"/>
</dbReference>
<evidence type="ECO:0000256" key="14">
    <source>
        <dbReference type="ARBA" id="ARBA00063680"/>
    </source>
</evidence>
<dbReference type="GO" id="GO:0035556">
    <property type="term" value="P:intracellular signal transduction"/>
    <property type="evidence" value="ECO:0007669"/>
    <property type="project" value="TreeGrafter"/>
</dbReference>
<feature type="compositionally biased region" description="Polar residues" evidence="17">
    <location>
        <begin position="580"/>
        <end position="598"/>
    </location>
</feature>
<dbReference type="SMART" id="SM00165">
    <property type="entry name" value="UBA"/>
    <property type="match status" value="1"/>
</dbReference>